<dbReference type="InterPro" id="IPR035648">
    <property type="entry name" value="srGAP1/2/3_SH3"/>
</dbReference>
<keyword evidence="8" id="KW-0694">RNA-binding</keyword>
<proteinExistence type="inferred from homology"/>
<feature type="region of interest" description="Disordered" evidence="9">
    <location>
        <begin position="444"/>
        <end position="464"/>
    </location>
</feature>
<keyword evidence="3" id="KW-0343">GTPase activation</keyword>
<dbReference type="Gene3D" id="3.30.2130.30">
    <property type="match status" value="2"/>
</dbReference>
<dbReference type="SUPFAM" id="SSF143437">
    <property type="entry name" value="THUMP domain-like"/>
    <property type="match status" value="1"/>
</dbReference>
<dbReference type="PROSITE" id="PS50238">
    <property type="entry name" value="RHOGAP"/>
    <property type="match status" value="1"/>
</dbReference>
<keyword evidence="5" id="KW-0489">Methyltransferase</keyword>
<keyword evidence="14" id="KW-1185">Reference proteome</keyword>
<accession>A0A401NUG7</accession>
<dbReference type="GO" id="GO:0003723">
    <property type="term" value="F:RNA binding"/>
    <property type="evidence" value="ECO:0007669"/>
    <property type="project" value="UniProtKB-UniRule"/>
</dbReference>
<dbReference type="InterPro" id="IPR008936">
    <property type="entry name" value="Rho_GTPase_activation_prot"/>
</dbReference>
<dbReference type="InterPro" id="IPR000241">
    <property type="entry name" value="RlmKL-like_Mtase"/>
</dbReference>
<dbReference type="InterPro" id="IPR029063">
    <property type="entry name" value="SAM-dependent_MTases_sf"/>
</dbReference>
<keyword evidence="2 7" id="KW-0728">SH3 domain</keyword>
<organism evidence="13 14">
    <name type="scientific">Scyliorhinus torazame</name>
    <name type="common">Cloudy catshark</name>
    <name type="synonym">Catulus torazame</name>
    <dbReference type="NCBI Taxonomy" id="75743"/>
    <lineage>
        <taxon>Eukaryota</taxon>
        <taxon>Metazoa</taxon>
        <taxon>Chordata</taxon>
        <taxon>Craniata</taxon>
        <taxon>Vertebrata</taxon>
        <taxon>Chondrichthyes</taxon>
        <taxon>Elasmobranchii</taxon>
        <taxon>Galeomorphii</taxon>
        <taxon>Galeoidea</taxon>
        <taxon>Carcharhiniformes</taxon>
        <taxon>Scyliorhinidae</taxon>
        <taxon>Scyliorhinus</taxon>
    </lineage>
</organism>
<dbReference type="AlphaFoldDB" id="A0A401NUG7"/>
<feature type="compositionally biased region" description="Basic and acidic residues" evidence="9">
    <location>
        <begin position="175"/>
        <end position="185"/>
    </location>
</feature>
<dbReference type="CDD" id="cd11955">
    <property type="entry name" value="SH3_srGAP1-3"/>
    <property type="match status" value="1"/>
</dbReference>
<feature type="domain" description="THUMP" evidence="12">
    <location>
        <begin position="664"/>
        <end position="772"/>
    </location>
</feature>
<dbReference type="InterPro" id="IPR001452">
    <property type="entry name" value="SH3_domain"/>
</dbReference>
<dbReference type="Pfam" id="PF01170">
    <property type="entry name" value="UPF0020"/>
    <property type="match status" value="1"/>
</dbReference>
<dbReference type="PROSITE" id="PS51165">
    <property type="entry name" value="THUMP"/>
    <property type="match status" value="1"/>
</dbReference>
<evidence type="ECO:0000256" key="2">
    <source>
        <dbReference type="ARBA" id="ARBA00022443"/>
    </source>
</evidence>
<comment type="similarity">
    <text evidence="1">Belongs to the methyltransferase superfamily.</text>
</comment>
<dbReference type="Gene3D" id="3.40.50.150">
    <property type="entry name" value="Vaccinia Virus protein VP39"/>
    <property type="match status" value="1"/>
</dbReference>
<evidence type="ECO:0000256" key="3">
    <source>
        <dbReference type="ARBA" id="ARBA00022468"/>
    </source>
</evidence>
<dbReference type="InterPro" id="IPR036028">
    <property type="entry name" value="SH3-like_dom_sf"/>
</dbReference>
<feature type="compositionally biased region" description="Basic residues" evidence="9">
    <location>
        <begin position="600"/>
        <end position="609"/>
    </location>
</feature>
<evidence type="ECO:0000256" key="6">
    <source>
        <dbReference type="ARBA" id="ARBA00023054"/>
    </source>
</evidence>
<dbReference type="EMBL" id="BFAA01008063">
    <property type="protein sequence ID" value="GCB64525.1"/>
    <property type="molecule type" value="Genomic_DNA"/>
</dbReference>
<evidence type="ECO:0000259" key="11">
    <source>
        <dbReference type="PROSITE" id="PS50238"/>
    </source>
</evidence>
<dbReference type="InterPro" id="IPR000198">
    <property type="entry name" value="RhoGAP_dom"/>
</dbReference>
<feature type="region of interest" description="Disordered" evidence="9">
    <location>
        <begin position="160"/>
        <end position="187"/>
    </location>
</feature>
<feature type="compositionally biased region" description="Polar residues" evidence="9">
    <location>
        <begin position="253"/>
        <end position="264"/>
    </location>
</feature>
<dbReference type="Proteomes" id="UP000288216">
    <property type="component" value="Unassembled WGS sequence"/>
</dbReference>
<dbReference type="GO" id="GO:0007165">
    <property type="term" value="P:signal transduction"/>
    <property type="evidence" value="ECO:0007669"/>
    <property type="project" value="InterPro"/>
</dbReference>
<dbReference type="SMART" id="SM00981">
    <property type="entry name" value="THUMP"/>
    <property type="match status" value="1"/>
</dbReference>
<dbReference type="OrthoDB" id="47730at2759"/>
<evidence type="ECO:0000256" key="7">
    <source>
        <dbReference type="PROSITE-ProRule" id="PRU00192"/>
    </source>
</evidence>
<dbReference type="FunFam" id="3.40.50.150:FF:000073">
    <property type="entry name" value="THUMP domain containing 3"/>
    <property type="match status" value="1"/>
</dbReference>
<evidence type="ECO:0000256" key="1">
    <source>
        <dbReference type="ARBA" id="ARBA00008361"/>
    </source>
</evidence>
<evidence type="ECO:0000256" key="5">
    <source>
        <dbReference type="ARBA" id="ARBA00022603"/>
    </source>
</evidence>
<sequence length="999" mass="110476">MRNSEDPLVDDHNEHDINSVAGVLKLYFRGLENPLFPKERFLDLICSIKIESAIERTHHLQQIIVTLSRTVIIVMRYLFAFLNHLSQYSDENMMDPYNLAICFGPTLMPIPDGQDPVSCQAHVNEVIKSIIVNHEGIFPSHKELEGPVYEKCMTGGEEYCDSPHSEPGAIDEVDHDNGTEPHTSDDEMEQIEAIAKFDYVGRSPRELSFKKGASLLLYHRASEDWWEGRHNGLDGLIPHQYIVVQDMDDAFSDSLSQKADSEASSGPLLDDKASSKNDLQSPSDHLPEFSFGGILGRVRLRSDGAAIQRRRSGGDAHSPVRGSGPGIDTPPRAAACPSSPHKITVSRGRMESPEKRRLATFGSAGSINYPDRKNLGDGHPMRQTSLSTRHSSLGDHKALETEALAEDIEKTMSTALNELRELERQNTAKQAPDVVLDTLEQMKNPPTGALESGAEMSVRNGSTDGPTATVMVPEVGEGPLEHGDVGTQQPLCTQEGWVTIGATVPTGFENTAADEVLEKIGSKSRISKDRGKIYFAVSTDNLFQIHLLRSVDNLFVVIQEFPHYQFGETKENVLEDLRQLAGQLLWVCPLTVWELNNSLKKRKGQRRKGSQGENPGLEASQETDANKDGLMEPVPFAQTTTGDQLPVSTRNPPSDTETSGNQPPEIKELSSDTRTNQMELNDRASVSPEGLPSDKDINTAIAEAGGRACGLLRFRVTCNRSGEKHSFTSMEAAREFGGAVQDLFQWKADMTKFDVEILLNIHENEVVIGIALTEESLHKRNITHFGPTTLRSTLAYGMLRLCNPLSTDIIVDPMCGTAAIPIEGALEFSQCYFLGGDNNTLAVNRSINNINSLQKKRLEKGRITWGLPLDVIQWDICNLPLKTSSVDVVISDMPFGKRMGSRRKNWDLYPACLKEMGRICRPETGRAALLTQDKKCFIKAMSRMGHLWKKSHTVWVNVGGLHAAVYLLKRTGLSFDKLLKTPQESADRPEIPCEAATEE</sequence>
<dbReference type="GO" id="GO:0043527">
    <property type="term" value="C:tRNA methyltransferase complex"/>
    <property type="evidence" value="ECO:0007669"/>
    <property type="project" value="UniProtKB-ARBA"/>
</dbReference>
<evidence type="ECO:0000259" key="12">
    <source>
        <dbReference type="PROSITE" id="PS51165"/>
    </source>
</evidence>
<dbReference type="FunFam" id="2.30.30.40:FF:000005">
    <property type="entry name" value="SLIT-ROBO Rho GTPase-activating protein 1 isoform 2"/>
    <property type="match status" value="1"/>
</dbReference>
<dbReference type="GO" id="GO:0032259">
    <property type="term" value="P:methylation"/>
    <property type="evidence" value="ECO:0007669"/>
    <property type="project" value="UniProtKB-KW"/>
</dbReference>
<dbReference type="InterPro" id="IPR051627">
    <property type="entry name" value="SLIT-ROBO_RhoGAP"/>
</dbReference>
<feature type="region of interest" description="Disordered" evidence="9">
    <location>
        <begin position="600"/>
        <end position="675"/>
    </location>
</feature>
<dbReference type="SMART" id="SM00324">
    <property type="entry name" value="RhoGAP"/>
    <property type="match status" value="1"/>
</dbReference>
<dbReference type="GO" id="GO:0008173">
    <property type="term" value="F:RNA methyltransferase activity"/>
    <property type="evidence" value="ECO:0007669"/>
    <property type="project" value="UniProtKB-ARBA"/>
</dbReference>
<dbReference type="SUPFAM" id="SSF48350">
    <property type="entry name" value="GTPase activation domain, GAP"/>
    <property type="match status" value="1"/>
</dbReference>
<dbReference type="SUPFAM" id="SSF53335">
    <property type="entry name" value="S-adenosyl-L-methionine-dependent methyltransferases"/>
    <property type="match status" value="1"/>
</dbReference>
<dbReference type="SMART" id="SM00326">
    <property type="entry name" value="SH3"/>
    <property type="match status" value="1"/>
</dbReference>
<feature type="region of interest" description="Disordered" evidence="9">
    <location>
        <begin position="253"/>
        <end position="290"/>
    </location>
</feature>
<dbReference type="PANTHER" id="PTHR14166">
    <property type="entry name" value="SLIT-ROBO RHO GTPASE ACTIVATING PROTEIN"/>
    <property type="match status" value="1"/>
</dbReference>
<dbReference type="Pfam" id="PF00620">
    <property type="entry name" value="RhoGAP"/>
    <property type="match status" value="1"/>
</dbReference>
<name>A0A401NUG7_SCYTO</name>
<dbReference type="InterPro" id="IPR004114">
    <property type="entry name" value="THUMP_dom"/>
</dbReference>
<comment type="caution">
    <text evidence="13">The sequence shown here is derived from an EMBL/GenBank/DDBJ whole genome shotgun (WGS) entry which is preliminary data.</text>
</comment>
<dbReference type="Gene3D" id="2.30.30.40">
    <property type="entry name" value="SH3 Domains"/>
    <property type="match status" value="1"/>
</dbReference>
<reference evidence="13 14" key="1">
    <citation type="journal article" date="2018" name="Nat. Ecol. Evol.">
        <title>Shark genomes provide insights into elasmobranch evolution and the origin of vertebrates.</title>
        <authorList>
            <person name="Hara Y"/>
            <person name="Yamaguchi K"/>
            <person name="Onimaru K"/>
            <person name="Kadota M"/>
            <person name="Koyanagi M"/>
            <person name="Keeley SD"/>
            <person name="Tatsumi K"/>
            <person name="Tanaka K"/>
            <person name="Motone F"/>
            <person name="Kageyama Y"/>
            <person name="Nozu R"/>
            <person name="Adachi N"/>
            <person name="Nishimura O"/>
            <person name="Nakagawa R"/>
            <person name="Tanegashima C"/>
            <person name="Kiyatake I"/>
            <person name="Matsumoto R"/>
            <person name="Murakumo K"/>
            <person name="Nishida K"/>
            <person name="Terakita A"/>
            <person name="Kuratani S"/>
            <person name="Sato K"/>
            <person name="Hyodo S Kuraku.S."/>
        </authorList>
    </citation>
    <scope>NUCLEOTIDE SEQUENCE [LARGE SCALE GENOMIC DNA]</scope>
</reference>
<dbReference type="Pfam" id="PF00018">
    <property type="entry name" value="SH3_1"/>
    <property type="match status" value="1"/>
</dbReference>
<evidence type="ECO:0000313" key="14">
    <source>
        <dbReference type="Proteomes" id="UP000288216"/>
    </source>
</evidence>
<evidence type="ECO:0000256" key="4">
    <source>
        <dbReference type="ARBA" id="ARBA00022553"/>
    </source>
</evidence>
<dbReference type="STRING" id="75743.A0A401NUG7"/>
<dbReference type="Gene3D" id="1.10.555.10">
    <property type="entry name" value="Rho GTPase activation protein"/>
    <property type="match status" value="1"/>
</dbReference>
<dbReference type="GO" id="GO:0005096">
    <property type="term" value="F:GTPase activator activity"/>
    <property type="evidence" value="ECO:0007669"/>
    <property type="project" value="UniProtKB-KW"/>
</dbReference>
<keyword evidence="4" id="KW-0597">Phosphoprotein</keyword>
<keyword evidence="6" id="KW-0175">Coiled coil</keyword>
<dbReference type="CDD" id="cd11715">
    <property type="entry name" value="THUMP_AdoMetMT"/>
    <property type="match status" value="1"/>
</dbReference>
<feature type="domain" description="Rho-GAP" evidence="11">
    <location>
        <begin position="1"/>
        <end position="138"/>
    </location>
</feature>
<dbReference type="Pfam" id="PF02926">
    <property type="entry name" value="THUMP"/>
    <property type="match status" value="1"/>
</dbReference>
<feature type="region of interest" description="Disordered" evidence="9">
    <location>
        <begin position="307"/>
        <end position="354"/>
    </location>
</feature>
<evidence type="ECO:0000259" key="10">
    <source>
        <dbReference type="PROSITE" id="PS50002"/>
    </source>
</evidence>
<gene>
    <name evidence="13" type="ORF">scyTo_0014781</name>
</gene>
<evidence type="ECO:0000256" key="9">
    <source>
        <dbReference type="SAM" id="MobiDB-lite"/>
    </source>
</evidence>
<feature type="compositionally biased region" description="Polar residues" evidence="9">
    <location>
        <begin position="637"/>
        <end position="662"/>
    </location>
</feature>
<evidence type="ECO:0000313" key="13">
    <source>
        <dbReference type="EMBL" id="GCB64525.1"/>
    </source>
</evidence>
<dbReference type="SUPFAM" id="SSF50044">
    <property type="entry name" value="SH3-domain"/>
    <property type="match status" value="1"/>
</dbReference>
<dbReference type="PROSITE" id="PS50002">
    <property type="entry name" value="SH3"/>
    <property type="match status" value="1"/>
</dbReference>
<keyword evidence="5" id="KW-0808">Transferase</keyword>
<feature type="domain" description="SH3" evidence="10">
    <location>
        <begin position="188"/>
        <end position="247"/>
    </location>
</feature>
<evidence type="ECO:0008006" key="15">
    <source>
        <dbReference type="Google" id="ProtNLM"/>
    </source>
</evidence>
<protein>
    <recommendedName>
        <fullName evidence="15">SH3 domain-containing protein</fullName>
    </recommendedName>
</protein>
<evidence type="ECO:0000256" key="8">
    <source>
        <dbReference type="PROSITE-ProRule" id="PRU00529"/>
    </source>
</evidence>